<proteinExistence type="predicted"/>
<dbReference type="RefSeq" id="XP_064707739.1">
    <property type="nucleotide sequence ID" value="XM_064856563.1"/>
</dbReference>
<evidence type="ECO:0000313" key="2">
    <source>
        <dbReference type="EMBL" id="KAK5055308.1"/>
    </source>
</evidence>
<name>A0AAV9NDW4_9EURO</name>
<dbReference type="AlphaFoldDB" id="A0AAV9NDW4"/>
<accession>A0AAV9NDW4</accession>
<organism evidence="2 3">
    <name type="scientific">Exophiala bonariae</name>
    <dbReference type="NCBI Taxonomy" id="1690606"/>
    <lineage>
        <taxon>Eukaryota</taxon>
        <taxon>Fungi</taxon>
        <taxon>Dikarya</taxon>
        <taxon>Ascomycota</taxon>
        <taxon>Pezizomycotina</taxon>
        <taxon>Eurotiomycetes</taxon>
        <taxon>Chaetothyriomycetidae</taxon>
        <taxon>Chaetothyriales</taxon>
        <taxon>Herpotrichiellaceae</taxon>
        <taxon>Exophiala</taxon>
    </lineage>
</organism>
<feature type="region of interest" description="Disordered" evidence="1">
    <location>
        <begin position="640"/>
        <end position="676"/>
    </location>
</feature>
<dbReference type="Proteomes" id="UP001358417">
    <property type="component" value="Unassembled WGS sequence"/>
</dbReference>
<gene>
    <name evidence="2" type="ORF">LTR84_013058</name>
</gene>
<evidence type="ECO:0000256" key="1">
    <source>
        <dbReference type="SAM" id="MobiDB-lite"/>
    </source>
</evidence>
<feature type="compositionally biased region" description="Basic and acidic residues" evidence="1">
    <location>
        <begin position="665"/>
        <end position="676"/>
    </location>
</feature>
<dbReference type="GeneID" id="89981194"/>
<evidence type="ECO:0000313" key="3">
    <source>
        <dbReference type="Proteomes" id="UP001358417"/>
    </source>
</evidence>
<feature type="region of interest" description="Disordered" evidence="1">
    <location>
        <begin position="42"/>
        <end position="71"/>
    </location>
</feature>
<sequence>MMKSQLIARMGIWNLQSHRRGPLALEHANLSLEDLFSSVVSTMPEPQPATRSGHGHSLSLSRQTDQRLPKSVSAPTVLTFTTSRPPELNRLTISSSSLSLSAQVQCLDQRELPHPGWAQTSPRAIDIFTDHLNALLHYFPQRLLLHDRVFESEATDTVSSWCIDKLLKLADYLSAGGLSRDSFDTYLTCFTHVVFYFPTTLCMSEDEYAYANEQFAASLLQRIKDISCHFAIFSFLMTAAIGCVRSSCTLDDASCAGRLLRILMNVLSDCTETFLAPITLLYHYHRDLEQFWAPVGFSWSIDPVRRVTEENVTNNAFSTLTTGAKDRELVFLSSKEQIEFAYPTDNFWVGSKFFDISHDRIARQFIGNAFIRSKTVEFIEWCKQIIILNQKTIEDRLMEVQHMRLEYEEFQDMASQLLFWSFVHEKICSEGTCSLDDSNYASSNVSRFGINIPEAFAVITSVLTKKNQWPKTFRDMASGSLQPSTFLTWVLQRLQTLKSEDGVLDFIYRYFKRTLRHQSGGVCTLLPSAVFLGRKHTLTIAEHLFDCPAGKCVHARNAAPAQADDINLQPSDVAMQDIDDATSTAEQSGIVEYPAYQTATSRLQASLVSMRRSGVASSSSSMSGEQREFRSLARQLQQEAWPFNRVRNRGRDERSADQTSISSHESWRFERVSGMP</sequence>
<comment type="caution">
    <text evidence="2">The sequence shown here is derived from an EMBL/GenBank/DDBJ whole genome shotgun (WGS) entry which is preliminary data.</text>
</comment>
<dbReference type="EMBL" id="JAVRRD010000009">
    <property type="protein sequence ID" value="KAK5055308.1"/>
    <property type="molecule type" value="Genomic_DNA"/>
</dbReference>
<keyword evidence="3" id="KW-1185">Reference proteome</keyword>
<reference evidence="2 3" key="1">
    <citation type="submission" date="2023-08" db="EMBL/GenBank/DDBJ databases">
        <title>Black Yeasts Isolated from many extreme environments.</title>
        <authorList>
            <person name="Coleine C."/>
            <person name="Stajich J.E."/>
            <person name="Selbmann L."/>
        </authorList>
    </citation>
    <scope>NUCLEOTIDE SEQUENCE [LARGE SCALE GENOMIC DNA]</scope>
    <source>
        <strain evidence="2 3">CCFEE 5792</strain>
    </source>
</reference>
<protein>
    <submittedName>
        <fullName evidence="2">Uncharacterized protein</fullName>
    </submittedName>
</protein>